<comment type="caution">
    <text evidence="5">The sequence shown here is derived from an EMBL/GenBank/DDBJ whole genome shotgun (WGS) entry which is preliminary data.</text>
</comment>
<dbReference type="PANTHER" id="PTHR43798:SF33">
    <property type="entry name" value="HYDROLASE, PUTATIVE (AFU_ORTHOLOGUE AFUA_2G14860)-RELATED"/>
    <property type="match status" value="1"/>
</dbReference>
<keyword evidence="2 5" id="KW-0378">Hydrolase</keyword>
<dbReference type="Gene3D" id="3.40.50.1820">
    <property type="entry name" value="alpha/beta hydrolase"/>
    <property type="match status" value="1"/>
</dbReference>
<dbReference type="InterPro" id="IPR029058">
    <property type="entry name" value="AB_hydrolase_fold"/>
</dbReference>
<gene>
    <name evidence="5" type="ORF">IX38_13505</name>
</gene>
<organism evidence="5 6">
    <name type="scientific">Chryseobacterium luteum</name>
    <dbReference type="NCBI Taxonomy" id="421531"/>
    <lineage>
        <taxon>Bacteria</taxon>
        <taxon>Pseudomonadati</taxon>
        <taxon>Bacteroidota</taxon>
        <taxon>Flavobacteriia</taxon>
        <taxon>Flavobacteriales</taxon>
        <taxon>Weeksellaceae</taxon>
        <taxon>Chryseobacterium group</taxon>
        <taxon>Chryseobacterium</taxon>
    </lineage>
</organism>
<dbReference type="EMBL" id="JPRO01000012">
    <property type="protein sequence ID" value="KFF02244.1"/>
    <property type="molecule type" value="Genomic_DNA"/>
</dbReference>
<dbReference type="STRING" id="421531.IX38_13505"/>
<dbReference type="eggNOG" id="COG2267">
    <property type="taxonomic scope" value="Bacteria"/>
</dbReference>
<dbReference type="PRINTS" id="PR00793">
    <property type="entry name" value="PROAMNOPTASE"/>
</dbReference>
<evidence type="ECO:0000313" key="5">
    <source>
        <dbReference type="EMBL" id="KFF02244.1"/>
    </source>
</evidence>
<comment type="similarity">
    <text evidence="1">Belongs to the peptidase S33 family.</text>
</comment>
<keyword evidence="6" id="KW-1185">Reference proteome</keyword>
<dbReference type="OrthoDB" id="9780932at2"/>
<feature type="chain" id="PRO_5001800952" evidence="3">
    <location>
        <begin position="19"/>
        <end position="309"/>
    </location>
</feature>
<dbReference type="InterPro" id="IPR002410">
    <property type="entry name" value="Peptidase_S33"/>
</dbReference>
<evidence type="ECO:0000256" key="3">
    <source>
        <dbReference type="SAM" id="SignalP"/>
    </source>
</evidence>
<dbReference type="GO" id="GO:0016020">
    <property type="term" value="C:membrane"/>
    <property type="evidence" value="ECO:0007669"/>
    <property type="project" value="TreeGrafter"/>
</dbReference>
<reference evidence="5 6" key="1">
    <citation type="submission" date="2014-07" db="EMBL/GenBank/DDBJ databases">
        <title>Genome of Chryseobacterium luteum DSM 18605.</title>
        <authorList>
            <person name="Stropko S.J."/>
            <person name="Pipes S.E."/>
            <person name="Newman J.D."/>
        </authorList>
    </citation>
    <scope>NUCLEOTIDE SEQUENCE [LARGE SCALE GENOMIC DNA]</scope>
    <source>
        <strain evidence="5 6">DSM 18605</strain>
    </source>
</reference>
<dbReference type="InterPro" id="IPR000073">
    <property type="entry name" value="AB_hydrolase_1"/>
</dbReference>
<dbReference type="InterPro" id="IPR050266">
    <property type="entry name" value="AB_hydrolase_sf"/>
</dbReference>
<dbReference type="RefSeq" id="WP_034705628.1">
    <property type="nucleotide sequence ID" value="NZ_JPRO01000012.1"/>
</dbReference>
<dbReference type="GO" id="GO:0008233">
    <property type="term" value="F:peptidase activity"/>
    <property type="evidence" value="ECO:0007669"/>
    <property type="project" value="InterPro"/>
</dbReference>
<accession>A0A085ZCT0</accession>
<sequence>MKKQMFLFFFIISSLVNAQANHTLYSKSYGKSKNPAIIFIHGGPRGNSTLFEGTTAQKLATEGFYVIVYDRRGEGRSIDTTATFTYQEAIADLNQIFDKYNIKKANIIAHSFGGLVGTLYTEQNPEKVNSLILAGALFSQQDTYDQILKTTKEIYKEKKDTLMLSKISDIEKLPKNSAEYRKRCYEVASKNNYFKMPFPTKEANQLRENYELSEFGKNNIRNDYAPILFYKNESKNNIDTKPILINLKKRIKLFAIYGQQDAIFSKNQLSDMEKIVSKQNFKLIENCSHYMFVDQQQIFINTIVRWLKP</sequence>
<feature type="domain" description="AB hydrolase-1" evidence="4">
    <location>
        <begin position="35"/>
        <end position="294"/>
    </location>
</feature>
<keyword evidence="3" id="KW-0732">Signal</keyword>
<evidence type="ECO:0000256" key="1">
    <source>
        <dbReference type="ARBA" id="ARBA00010088"/>
    </source>
</evidence>
<dbReference type="GO" id="GO:0006508">
    <property type="term" value="P:proteolysis"/>
    <property type="evidence" value="ECO:0007669"/>
    <property type="project" value="InterPro"/>
</dbReference>
<dbReference type="Pfam" id="PF00561">
    <property type="entry name" value="Abhydrolase_1"/>
    <property type="match status" value="1"/>
</dbReference>
<name>A0A085ZCT0_9FLAO</name>
<evidence type="ECO:0000313" key="6">
    <source>
        <dbReference type="Proteomes" id="UP000028703"/>
    </source>
</evidence>
<feature type="signal peptide" evidence="3">
    <location>
        <begin position="1"/>
        <end position="18"/>
    </location>
</feature>
<evidence type="ECO:0000256" key="2">
    <source>
        <dbReference type="ARBA" id="ARBA00022801"/>
    </source>
</evidence>
<evidence type="ECO:0000259" key="4">
    <source>
        <dbReference type="Pfam" id="PF00561"/>
    </source>
</evidence>
<dbReference type="SUPFAM" id="SSF53474">
    <property type="entry name" value="alpha/beta-Hydrolases"/>
    <property type="match status" value="1"/>
</dbReference>
<dbReference type="PANTHER" id="PTHR43798">
    <property type="entry name" value="MONOACYLGLYCEROL LIPASE"/>
    <property type="match status" value="1"/>
</dbReference>
<dbReference type="AlphaFoldDB" id="A0A085ZCT0"/>
<proteinExistence type="inferred from homology"/>
<protein>
    <submittedName>
        <fullName evidence="5">Alpha/beta hydrolase</fullName>
    </submittedName>
</protein>
<dbReference type="Proteomes" id="UP000028703">
    <property type="component" value="Unassembled WGS sequence"/>
</dbReference>